<accession>A0A446BCH2</accession>
<organism evidence="2 3">
    <name type="scientific">Thermothielavioides terrestris</name>
    <dbReference type="NCBI Taxonomy" id="2587410"/>
    <lineage>
        <taxon>Eukaryota</taxon>
        <taxon>Fungi</taxon>
        <taxon>Dikarya</taxon>
        <taxon>Ascomycota</taxon>
        <taxon>Pezizomycotina</taxon>
        <taxon>Sordariomycetes</taxon>
        <taxon>Sordariomycetidae</taxon>
        <taxon>Sordariales</taxon>
        <taxon>Chaetomiaceae</taxon>
        <taxon>Thermothielavioides</taxon>
    </lineage>
</organism>
<feature type="region of interest" description="Disordered" evidence="1">
    <location>
        <begin position="65"/>
        <end position="95"/>
    </location>
</feature>
<name>A0A446BCH2_9PEZI</name>
<protein>
    <submittedName>
        <fullName evidence="2">F990f8a3-0989-41fe-8734-48c0339a1369</fullName>
    </submittedName>
</protein>
<evidence type="ECO:0000313" key="3">
    <source>
        <dbReference type="Proteomes" id="UP000289323"/>
    </source>
</evidence>
<dbReference type="EMBL" id="OUUZ01000003">
    <property type="protein sequence ID" value="SPQ20189.1"/>
    <property type="molecule type" value="Genomic_DNA"/>
</dbReference>
<feature type="compositionally biased region" description="Basic and acidic residues" evidence="1">
    <location>
        <begin position="414"/>
        <end position="424"/>
    </location>
</feature>
<feature type="region of interest" description="Disordered" evidence="1">
    <location>
        <begin position="1"/>
        <end position="20"/>
    </location>
</feature>
<reference evidence="2 3" key="1">
    <citation type="submission" date="2018-04" db="EMBL/GenBank/DDBJ databases">
        <authorList>
            <person name="Huttner S."/>
            <person name="Dainat J."/>
        </authorList>
    </citation>
    <scope>NUCLEOTIDE SEQUENCE [LARGE SCALE GENOMIC DNA]</scope>
</reference>
<sequence length="488" mass="56507">MDWDSDDDGTFRPIEQRDQEEQAEAWYNHPVRVQNKELLAENLRLKKLLRENGISWDPRLTLDPHDPSRGTWSSGVPKVQTRSSTGPGRLSQRHGRLPTLPMEIQLFILEYALTSKYPIIDPLCKLNKDCMTATEKSRGNQIAIGFLATCRAHLIEGTRFLWRNNTFIFTSHLALRNFANVDLEHRKTIKFVTFRIVARYYDDEKRKHFAPFPSPGYAYDKPINLKVIPRTKEKNLARKGFRSYTWDQVVDFLDAMRPPFDPNHRSGQPRPRLLPNLECLRMDFVNFPDDFLTPPRGTALHDLASHDLGCTLNELQLTGLPECLWGQEIAAHLSGMVKDDGLRLTADSVFVYCRNHLRRLSGWRWDPTWYPKVIRGWKLLADEHARTTDKTTAPQRSHAHHDEHAGPPRMPPAPKEEGHPETQWKKRRTIFKRVPIAIDDETRTWCEFDRLTGRPIPDDAYDSEDDDYDISDLICPGCGIMHGPPEEH</sequence>
<evidence type="ECO:0000256" key="1">
    <source>
        <dbReference type="SAM" id="MobiDB-lite"/>
    </source>
</evidence>
<dbReference type="AlphaFoldDB" id="A0A446BCH2"/>
<gene>
    <name evidence="2" type="ORF">TT172_LOCUS2608</name>
</gene>
<evidence type="ECO:0000313" key="2">
    <source>
        <dbReference type="EMBL" id="SPQ20189.1"/>
    </source>
</evidence>
<proteinExistence type="predicted"/>
<feature type="compositionally biased region" description="Polar residues" evidence="1">
    <location>
        <begin position="70"/>
        <end position="86"/>
    </location>
</feature>
<feature type="region of interest" description="Disordered" evidence="1">
    <location>
        <begin position="385"/>
        <end position="425"/>
    </location>
</feature>
<dbReference type="Proteomes" id="UP000289323">
    <property type="component" value="Unassembled WGS sequence"/>
</dbReference>